<dbReference type="Pfam" id="PF01593">
    <property type="entry name" value="Amino_oxidase"/>
    <property type="match status" value="3"/>
</dbReference>
<dbReference type="SUPFAM" id="SSF54373">
    <property type="entry name" value="FAD-linked reductases, C-terminal domain"/>
    <property type="match status" value="1"/>
</dbReference>
<evidence type="ECO:0000313" key="4">
    <source>
        <dbReference type="Proteomes" id="UP000078437"/>
    </source>
</evidence>
<dbReference type="PROSITE" id="PS51318">
    <property type="entry name" value="TAT"/>
    <property type="match status" value="1"/>
</dbReference>
<dbReference type="PROSITE" id="PS51257">
    <property type="entry name" value="PROKAR_LIPOPROTEIN"/>
    <property type="match status" value="1"/>
</dbReference>
<protein>
    <recommendedName>
        <fullName evidence="2">Amine oxidase domain-containing protein</fullName>
    </recommendedName>
</protein>
<organism evidence="3 4">
    <name type="scientific">Agromyces aureus</name>
    <dbReference type="NCBI Taxonomy" id="453304"/>
    <lineage>
        <taxon>Bacteria</taxon>
        <taxon>Bacillati</taxon>
        <taxon>Actinomycetota</taxon>
        <taxon>Actinomycetes</taxon>
        <taxon>Micrococcales</taxon>
        <taxon>Microbacteriaceae</taxon>
        <taxon>Agromyces</taxon>
    </lineage>
</organism>
<feature type="region of interest" description="Disordered" evidence="1">
    <location>
        <begin position="39"/>
        <end position="65"/>
    </location>
</feature>
<keyword evidence="4" id="KW-1185">Reference proteome</keyword>
<accession>A0A191WC68</accession>
<dbReference type="KEGG" id="agy:ATC03_02930"/>
<feature type="domain" description="Amine oxidase" evidence="2">
    <location>
        <begin position="324"/>
        <end position="505"/>
    </location>
</feature>
<reference evidence="3 4" key="1">
    <citation type="journal article" date="2016" name="Int. J. Syst. Evol. Microbiol.">
        <title>Agromyces aureus sp. nov., isolated from the rhizosphere of Salix caprea L. grown in a heavy-metal-contaminated soil.</title>
        <authorList>
            <person name="Corretto E."/>
            <person name="Antonielli L."/>
            <person name="Sessitsch A."/>
            <person name="Compant S."/>
            <person name="Gorfer M."/>
            <person name="Kuffner M."/>
            <person name="Brader G."/>
        </authorList>
    </citation>
    <scope>NUCLEOTIDE SEQUENCE [LARGE SCALE GENOMIC DNA]</scope>
    <source>
        <strain evidence="3 4">AR33</strain>
    </source>
</reference>
<feature type="domain" description="Amine oxidase" evidence="2">
    <location>
        <begin position="59"/>
        <end position="134"/>
    </location>
</feature>
<evidence type="ECO:0000313" key="3">
    <source>
        <dbReference type="EMBL" id="ANJ25856.1"/>
    </source>
</evidence>
<dbReference type="Gene3D" id="3.90.660.10">
    <property type="match status" value="1"/>
</dbReference>
<feature type="compositionally biased region" description="Pro residues" evidence="1">
    <location>
        <begin position="52"/>
        <end position="61"/>
    </location>
</feature>
<dbReference type="InterPro" id="IPR002937">
    <property type="entry name" value="Amino_oxidase"/>
</dbReference>
<dbReference type="PANTHER" id="PTHR10742">
    <property type="entry name" value="FLAVIN MONOAMINE OXIDASE"/>
    <property type="match status" value="1"/>
</dbReference>
<proteinExistence type="predicted"/>
<dbReference type="InterPro" id="IPR050281">
    <property type="entry name" value="Flavin_monoamine_oxidase"/>
</dbReference>
<evidence type="ECO:0000256" key="1">
    <source>
        <dbReference type="SAM" id="MobiDB-lite"/>
    </source>
</evidence>
<dbReference type="EMBL" id="CP013979">
    <property type="protein sequence ID" value="ANJ25856.1"/>
    <property type="molecule type" value="Genomic_DNA"/>
</dbReference>
<dbReference type="SUPFAM" id="SSF51905">
    <property type="entry name" value="FAD/NAD(P)-binding domain"/>
    <property type="match status" value="2"/>
</dbReference>
<dbReference type="STRING" id="453304.ATC03_02930"/>
<gene>
    <name evidence="3" type="ORF">ATC03_02930</name>
</gene>
<name>A0A191WC68_9MICO</name>
<dbReference type="RefSeq" id="WP_067872912.1">
    <property type="nucleotide sequence ID" value="NZ_CP013979.1"/>
</dbReference>
<feature type="domain" description="Amine oxidase" evidence="2">
    <location>
        <begin position="151"/>
        <end position="200"/>
    </location>
</feature>
<dbReference type="AlphaFoldDB" id="A0A191WC68"/>
<dbReference type="Gene3D" id="3.50.50.60">
    <property type="entry name" value="FAD/NAD(P)-binding domain"/>
    <property type="match status" value="2"/>
</dbReference>
<dbReference type="InterPro" id="IPR036188">
    <property type="entry name" value="FAD/NAD-bd_sf"/>
</dbReference>
<dbReference type="GO" id="GO:0016491">
    <property type="term" value="F:oxidoreductase activity"/>
    <property type="evidence" value="ECO:0007669"/>
    <property type="project" value="InterPro"/>
</dbReference>
<dbReference type="InterPro" id="IPR006311">
    <property type="entry name" value="TAT_signal"/>
</dbReference>
<dbReference type="Proteomes" id="UP000078437">
    <property type="component" value="Chromosome"/>
</dbReference>
<feature type="compositionally biased region" description="Low complexity" evidence="1">
    <location>
        <begin position="42"/>
        <end position="51"/>
    </location>
</feature>
<reference evidence="4" key="2">
    <citation type="submission" date="2016-01" db="EMBL/GenBank/DDBJ databases">
        <title>Complete genome sequence of Agromyces aureus AR33T and comparison with related organisms.</title>
        <authorList>
            <person name="Corretto E."/>
            <person name="Antonielli L."/>
            <person name="Sessitsch A."/>
            <person name="Brader G."/>
        </authorList>
    </citation>
    <scope>NUCLEOTIDE SEQUENCE [LARGE SCALE GENOMIC DNA]</scope>
    <source>
        <strain evidence="4">AR33</strain>
    </source>
</reference>
<dbReference type="PANTHER" id="PTHR10742:SF410">
    <property type="entry name" value="LYSINE-SPECIFIC HISTONE DEMETHYLASE 2"/>
    <property type="match status" value="1"/>
</dbReference>
<evidence type="ECO:0000259" key="2">
    <source>
        <dbReference type="Pfam" id="PF01593"/>
    </source>
</evidence>
<sequence>MDERGAPNGIPRRTFLRAGLAAGFAGAAAIVLASCTWDEPRPTTTPTATPTPTAPPTPSAVPRPTNMRRSAWGTDPYARGAFSFAEFGSTDQMRTRLATPIGGRLVFAGEATSSLAPGTLQGARLSGLRAAGDIAGFAEPGERIAVIGAGLAGLTAARELVDQGFEVIVIEARDRIGGRVQSVVDDAFGTPVELGSWLVGDDEGLVGALAAASVGTIPFLGSAAVVRIDGTQVEPSTAGTDALVRAHVWSQALPHDVSVATALLQSGEVPASEAPGDDGVSPAGWLRHAISSGLEPLTGAAATVVSAQAWDPAQLLAPPPGLSLPTSPISGVLDQLADGLDIVLTSAVTQIATNDTRVSLRLDTGESLTVDRVVSTLPLGVLKTDQVRFQPPLPRPYQLAIAQLGMGVVDVVWLAFDAPFWRADVAADATAEAQAEGEASDAGSPASVLSVVGGFPTVARWIDVGVATGSGEAVLVGVIAAAQATRLEQLSDQDFVSAVLADLEPFATATG</sequence>